<reference evidence="1 2" key="1">
    <citation type="submission" date="2018-11" db="EMBL/GenBank/DDBJ databases">
        <authorList>
            <consortium name="Pathogen Informatics"/>
        </authorList>
    </citation>
    <scope>NUCLEOTIDE SEQUENCE [LARGE SCALE GENOMIC DNA]</scope>
    <source>
        <strain>Denwood</strain>
        <strain evidence="2">Zambia</strain>
    </source>
</reference>
<organism evidence="1 2">
    <name type="scientific">Schistosoma mattheei</name>
    <dbReference type="NCBI Taxonomy" id="31246"/>
    <lineage>
        <taxon>Eukaryota</taxon>
        <taxon>Metazoa</taxon>
        <taxon>Spiralia</taxon>
        <taxon>Lophotrochozoa</taxon>
        <taxon>Platyhelminthes</taxon>
        <taxon>Trematoda</taxon>
        <taxon>Digenea</taxon>
        <taxon>Strigeidida</taxon>
        <taxon>Schistosomatoidea</taxon>
        <taxon>Schistosomatidae</taxon>
        <taxon>Schistosoma</taxon>
    </lineage>
</organism>
<evidence type="ECO:0000313" key="2">
    <source>
        <dbReference type="Proteomes" id="UP000269396"/>
    </source>
</evidence>
<dbReference type="EMBL" id="UZAL01028350">
    <property type="protein sequence ID" value="VDP40587.1"/>
    <property type="molecule type" value="Genomic_DNA"/>
</dbReference>
<proteinExistence type="predicted"/>
<evidence type="ECO:0000313" key="1">
    <source>
        <dbReference type="EMBL" id="VDP40587.1"/>
    </source>
</evidence>
<gene>
    <name evidence="1" type="ORF">SMTD_LOCUS7618</name>
</gene>
<keyword evidence="2" id="KW-1185">Reference proteome</keyword>
<sequence length="80" mass="9441">MFHKQLGYNNNLYKKIFVLPHPAILLSQIQLQSRLKNYGIKMLYLHALLKRILLIFPLVIRQKLVRKVSICQEVKNNALV</sequence>
<name>A0A183NZT4_9TREM</name>
<protein>
    <submittedName>
        <fullName evidence="1">Uncharacterized protein</fullName>
    </submittedName>
</protein>
<dbReference type="Proteomes" id="UP000269396">
    <property type="component" value="Unassembled WGS sequence"/>
</dbReference>
<dbReference type="AlphaFoldDB" id="A0A183NZT4"/>
<accession>A0A183NZT4</accession>